<dbReference type="InterPro" id="IPR003029">
    <property type="entry name" value="S1_domain"/>
</dbReference>
<keyword evidence="5" id="KW-0819">tRNA processing</keyword>
<dbReference type="SMART" id="SM00322">
    <property type="entry name" value="KH"/>
    <property type="match status" value="1"/>
</dbReference>
<dbReference type="CDD" id="cd11364">
    <property type="entry name" value="RNase_PH_PNPase_2"/>
    <property type="match status" value="1"/>
</dbReference>
<keyword evidence="6" id="KW-0548">Nucleotidyltransferase</keyword>
<keyword evidence="4" id="KW-0808">Transferase</keyword>
<dbReference type="InterPro" id="IPR004088">
    <property type="entry name" value="KH_dom_type_1"/>
</dbReference>
<dbReference type="OrthoDB" id="437922at2759"/>
<dbReference type="CDD" id="cd00105">
    <property type="entry name" value="KH-I"/>
    <property type="match status" value="1"/>
</dbReference>
<feature type="domain" description="S1 motif" evidence="11">
    <location>
        <begin position="800"/>
        <end position="872"/>
    </location>
</feature>
<evidence type="ECO:0000313" key="12">
    <source>
        <dbReference type="EMBL" id="GMF41925.1"/>
    </source>
</evidence>
<feature type="region of interest" description="Disordered" evidence="10">
    <location>
        <begin position="870"/>
        <end position="937"/>
    </location>
</feature>
<dbReference type="FunFam" id="3.30.230.70:FF:000026">
    <property type="entry name" value="Polyribonucleotide nucleotidyltransferase"/>
    <property type="match status" value="1"/>
</dbReference>
<organism evidence="12 13">
    <name type="scientific">Phytophthora fragariaefolia</name>
    <dbReference type="NCBI Taxonomy" id="1490495"/>
    <lineage>
        <taxon>Eukaryota</taxon>
        <taxon>Sar</taxon>
        <taxon>Stramenopiles</taxon>
        <taxon>Oomycota</taxon>
        <taxon>Peronosporomycetes</taxon>
        <taxon>Peronosporales</taxon>
        <taxon>Peronosporaceae</taxon>
        <taxon>Phytophthora</taxon>
    </lineage>
</organism>
<dbReference type="GO" id="GO:0030677">
    <property type="term" value="C:ribonuclease P complex"/>
    <property type="evidence" value="ECO:0007669"/>
    <property type="project" value="InterPro"/>
</dbReference>
<dbReference type="PROSITE" id="PS50126">
    <property type="entry name" value="S1"/>
    <property type="match status" value="1"/>
</dbReference>
<dbReference type="NCBIfam" id="NF008805">
    <property type="entry name" value="PRK11824.1"/>
    <property type="match status" value="1"/>
</dbReference>
<dbReference type="SMART" id="SM00316">
    <property type="entry name" value="S1"/>
    <property type="match status" value="1"/>
</dbReference>
<dbReference type="Pfam" id="PF01900">
    <property type="entry name" value="RNase_P_Rpp14"/>
    <property type="match status" value="1"/>
</dbReference>
<dbReference type="EC" id="2.7.7.8" evidence="3"/>
<comment type="similarity">
    <text evidence="1">Belongs to the polyribonucleotide nucleotidyltransferase family.</text>
</comment>
<evidence type="ECO:0000256" key="8">
    <source>
        <dbReference type="ARBA" id="ARBA00031451"/>
    </source>
</evidence>
<dbReference type="InterPro" id="IPR015847">
    <property type="entry name" value="ExoRNase_PH_dom2"/>
</dbReference>
<reference evidence="12" key="1">
    <citation type="submission" date="2023-04" db="EMBL/GenBank/DDBJ databases">
        <title>Phytophthora fragariaefolia NBRC 109709.</title>
        <authorList>
            <person name="Ichikawa N."/>
            <person name="Sato H."/>
            <person name="Tonouchi N."/>
        </authorList>
    </citation>
    <scope>NUCLEOTIDE SEQUENCE</scope>
    <source>
        <strain evidence="12">NBRC 109709</strain>
    </source>
</reference>
<dbReference type="Gene3D" id="2.40.50.140">
    <property type="entry name" value="Nucleic acid-binding proteins"/>
    <property type="match status" value="1"/>
</dbReference>
<name>A0A9W6XNB9_9STRA</name>
<evidence type="ECO:0000256" key="3">
    <source>
        <dbReference type="ARBA" id="ARBA00012416"/>
    </source>
</evidence>
<dbReference type="InterPro" id="IPR002759">
    <property type="entry name" value="Pop5/Rpp14/Rnp2-like"/>
</dbReference>
<dbReference type="GO" id="GO:0003723">
    <property type="term" value="F:RNA binding"/>
    <property type="evidence" value="ECO:0007669"/>
    <property type="project" value="UniProtKB-UniRule"/>
</dbReference>
<proteinExistence type="inferred from homology"/>
<dbReference type="CDD" id="cd11363">
    <property type="entry name" value="RNase_PH_PNPase_1"/>
    <property type="match status" value="1"/>
</dbReference>
<evidence type="ECO:0000256" key="10">
    <source>
        <dbReference type="SAM" id="MobiDB-lite"/>
    </source>
</evidence>
<keyword evidence="13" id="KW-1185">Reference proteome</keyword>
<dbReference type="InterPro" id="IPR036345">
    <property type="entry name" value="ExoRNase_PH_dom2_sf"/>
</dbReference>
<dbReference type="EMBL" id="BSXT01001388">
    <property type="protein sequence ID" value="GMF41925.1"/>
    <property type="molecule type" value="Genomic_DNA"/>
</dbReference>
<dbReference type="PANTHER" id="PTHR11252">
    <property type="entry name" value="POLYRIBONUCLEOTIDE NUCLEOTIDYLTRANSFERASE"/>
    <property type="match status" value="1"/>
</dbReference>
<dbReference type="InterPro" id="IPR036456">
    <property type="entry name" value="PNPase_PH_RNA-bd_sf"/>
</dbReference>
<dbReference type="PROSITE" id="PS50084">
    <property type="entry name" value="KH_TYPE_1"/>
    <property type="match status" value="1"/>
</dbReference>
<dbReference type="Pfam" id="PF03725">
    <property type="entry name" value="RNase_PH_C"/>
    <property type="match status" value="1"/>
</dbReference>
<comment type="caution">
    <text evidence="12">The sequence shown here is derived from an EMBL/GenBank/DDBJ whole genome shotgun (WGS) entry which is preliminary data.</text>
</comment>
<dbReference type="SUPFAM" id="SSF160350">
    <property type="entry name" value="Rnp2-like"/>
    <property type="match status" value="1"/>
</dbReference>
<gene>
    <name evidence="12" type="ORF">Pfra01_001348300</name>
</gene>
<feature type="compositionally biased region" description="Low complexity" evidence="10">
    <location>
        <begin position="877"/>
        <end position="897"/>
    </location>
</feature>
<keyword evidence="7 9" id="KW-0694">RNA-binding</keyword>
<feature type="region of interest" description="Disordered" evidence="10">
    <location>
        <begin position="754"/>
        <end position="795"/>
    </location>
</feature>
<dbReference type="NCBIfam" id="TIGR03591">
    <property type="entry name" value="polynuc_phos"/>
    <property type="match status" value="1"/>
</dbReference>
<dbReference type="InterPro" id="IPR004087">
    <property type="entry name" value="KH_dom"/>
</dbReference>
<dbReference type="Gene3D" id="3.30.230.70">
    <property type="entry name" value="GHMP Kinase, N-terminal domain"/>
    <property type="match status" value="2"/>
</dbReference>
<evidence type="ECO:0000256" key="2">
    <source>
        <dbReference type="ARBA" id="ARBA00010800"/>
    </source>
</evidence>
<protein>
    <recommendedName>
        <fullName evidence="3">polyribonucleotide nucleotidyltransferase</fullName>
        <ecNumber evidence="3">2.7.7.8</ecNumber>
    </recommendedName>
    <alternativeName>
        <fullName evidence="8">Polynucleotide phosphorylase 1</fullName>
    </alternativeName>
</protein>
<feature type="compositionally biased region" description="Basic residues" evidence="10">
    <location>
        <begin position="915"/>
        <end position="926"/>
    </location>
</feature>
<sequence length="1032" mass="110778">MLSATVRRVPRAAAARRAAAVGVQHRAPRVGAAAPQTRAFLGLRELLFGAKKPTEEEDAAAKALAQQKQTQQQQSKQSQSHPPKEEKPIVVGSTDATSYAVGKLAKLADGAVLASCGRTVLLTTVVSGDRNGNPSAGSGSAVRDFLPLTVDFRVKSYAVGLIPDNQKRREFTGNDEEVLQSRVVDRAIRPLFPRDYCEDTQVLATVQSYDPNNDPLVVAVNSASAALTMSDIPWNGPVGCVRVVEVDGQLVVNPTSPQREAATLDVLYAGTAERAVMVEASGDEVTEARLDEALDLAHASVLSVIEEQKKLAAEHGKRKRVYSPLYVAPEVWAMAEELGRADAEALIAKGNVGKLTRQQGEREVYSKMLNGMRQHFANASTPVDDAAIQRAAHDTFQRVLRERILTIAKETKGPKNKPVRVDGRPVRIVRPLEMEANVLPMAHGSSLFARGETQTLCSVTLGPLERGIRLRGALNEAREQADPNVPTPLKNAMLHYEFPPFCVNETGRVGGMNRRMIGHGALAEKAVLPILPSISEFPYTVRMTSEVVGSDGSSSMATVCGVSLALMDAGVPVRRAVAGIAIGLVTAGDPFAQEKRIEQGDYQLVTDILGSEDHYGDMDFKVAGTTAGVTALQLDVKLPGGVPLPVLKEGLREAKQARLHVLRRMSTELAEPRPHLKSSGSALPNVSMECVIPTNMIGALIGVGGSNIRDLESRFNVSVSIVDRREGIVRVVGAAADADKAREWLRTDLAAVANAGPRGNNNGNSNNHGNDNGNGNGNDTNRNNDNQGSNKGRSFFFRKGERYTMRVTQVMDFGAILESSAGQRGFVHISELSRDKVSNIHDVVSEGQEMEFACLQDGASGKMSRRVVLAAEDSEEGSTTSTSSTASTSTESSEPTTPRAGHHHSRRPSSPAGAAKRRPKTSRRPRTQSNFSEDGSMPVSDTKMLKFAIDNTLKSAFGVVGASASEFDILSFDKKPASSKEPSTALLRVKRGGLETLRGAITMCTTLDGKLCKLEVLHMSDALMDMACGRFL</sequence>
<dbReference type="AlphaFoldDB" id="A0A9W6XNB9"/>
<dbReference type="SUPFAM" id="SSF55666">
    <property type="entry name" value="Ribonuclease PH domain 2-like"/>
    <property type="match status" value="2"/>
</dbReference>
<dbReference type="Gene3D" id="3.30.1370.10">
    <property type="entry name" value="K Homology domain, type 1"/>
    <property type="match status" value="1"/>
</dbReference>
<dbReference type="InterPro" id="IPR027408">
    <property type="entry name" value="PNPase/RNase_PH_dom_sf"/>
</dbReference>
<evidence type="ECO:0000256" key="1">
    <source>
        <dbReference type="ARBA" id="ARBA00007404"/>
    </source>
</evidence>
<dbReference type="InterPro" id="IPR036612">
    <property type="entry name" value="KH_dom_type_1_sf"/>
</dbReference>
<dbReference type="GO" id="GO:0000965">
    <property type="term" value="P:mitochondrial RNA 3'-end processing"/>
    <property type="evidence" value="ECO:0007669"/>
    <property type="project" value="TreeGrafter"/>
</dbReference>
<dbReference type="GO" id="GO:0000175">
    <property type="term" value="F:3'-5'-RNA exonuclease activity"/>
    <property type="evidence" value="ECO:0007669"/>
    <property type="project" value="TreeGrafter"/>
</dbReference>
<evidence type="ECO:0000256" key="7">
    <source>
        <dbReference type="ARBA" id="ARBA00022884"/>
    </source>
</evidence>
<dbReference type="InterPro" id="IPR038085">
    <property type="entry name" value="Rnp2-like_sf"/>
</dbReference>
<feature type="compositionally biased region" description="Low complexity" evidence="10">
    <location>
        <begin position="754"/>
        <end position="790"/>
    </location>
</feature>
<dbReference type="SUPFAM" id="SSF54791">
    <property type="entry name" value="Eukaryotic type KH-domain (KH-domain type I)"/>
    <property type="match status" value="1"/>
</dbReference>
<dbReference type="InterPro" id="IPR020568">
    <property type="entry name" value="Ribosomal_Su5_D2-typ_SF"/>
</dbReference>
<evidence type="ECO:0000256" key="9">
    <source>
        <dbReference type="PROSITE-ProRule" id="PRU00117"/>
    </source>
</evidence>
<dbReference type="GO" id="GO:0005739">
    <property type="term" value="C:mitochondrion"/>
    <property type="evidence" value="ECO:0007669"/>
    <property type="project" value="TreeGrafter"/>
</dbReference>
<dbReference type="Gene3D" id="3.30.70.3250">
    <property type="entry name" value="Ribonuclease P, Pop5 subunit"/>
    <property type="match status" value="1"/>
</dbReference>
<evidence type="ECO:0000256" key="6">
    <source>
        <dbReference type="ARBA" id="ARBA00022695"/>
    </source>
</evidence>
<dbReference type="Pfam" id="PF01138">
    <property type="entry name" value="RNase_PH"/>
    <property type="match status" value="2"/>
</dbReference>
<dbReference type="SUPFAM" id="SSF54211">
    <property type="entry name" value="Ribosomal protein S5 domain 2-like"/>
    <property type="match status" value="2"/>
</dbReference>
<dbReference type="Proteomes" id="UP001165121">
    <property type="component" value="Unassembled WGS sequence"/>
</dbReference>
<dbReference type="SUPFAM" id="SSF46915">
    <property type="entry name" value="Polynucleotide phosphorylase/guanosine pentaphosphate synthase (PNPase/GPSI), domain 3"/>
    <property type="match status" value="1"/>
</dbReference>
<evidence type="ECO:0000256" key="5">
    <source>
        <dbReference type="ARBA" id="ARBA00022694"/>
    </source>
</evidence>
<dbReference type="SUPFAM" id="SSF50249">
    <property type="entry name" value="Nucleic acid-binding proteins"/>
    <property type="match status" value="1"/>
</dbReference>
<evidence type="ECO:0000259" key="11">
    <source>
        <dbReference type="PROSITE" id="PS50126"/>
    </source>
</evidence>
<dbReference type="InterPro" id="IPR001247">
    <property type="entry name" value="ExoRNase_PH_dom1"/>
</dbReference>
<dbReference type="GO" id="GO:0001682">
    <property type="term" value="P:tRNA 5'-leader removal"/>
    <property type="evidence" value="ECO:0007669"/>
    <property type="project" value="InterPro"/>
</dbReference>
<dbReference type="InterPro" id="IPR012340">
    <property type="entry name" value="NA-bd_OB-fold"/>
</dbReference>
<comment type="similarity">
    <text evidence="2">Belongs to the eukaryotic/archaeal RNase P protein component 2 family.</text>
</comment>
<feature type="compositionally biased region" description="Low complexity" evidence="10">
    <location>
        <begin position="61"/>
        <end position="80"/>
    </location>
</feature>
<dbReference type="Pfam" id="PF00575">
    <property type="entry name" value="S1"/>
    <property type="match status" value="1"/>
</dbReference>
<dbReference type="InterPro" id="IPR012162">
    <property type="entry name" value="PNPase"/>
</dbReference>
<dbReference type="GO" id="GO:0005829">
    <property type="term" value="C:cytosol"/>
    <property type="evidence" value="ECO:0007669"/>
    <property type="project" value="TreeGrafter"/>
</dbReference>
<dbReference type="GO" id="GO:0000958">
    <property type="term" value="P:mitochondrial mRNA catabolic process"/>
    <property type="evidence" value="ECO:0007669"/>
    <property type="project" value="TreeGrafter"/>
</dbReference>
<dbReference type="GO" id="GO:0004654">
    <property type="term" value="F:polyribonucleotide nucleotidyltransferase activity"/>
    <property type="evidence" value="ECO:0007669"/>
    <property type="project" value="UniProtKB-EC"/>
</dbReference>
<evidence type="ECO:0000313" key="13">
    <source>
        <dbReference type="Proteomes" id="UP001165121"/>
    </source>
</evidence>
<dbReference type="PANTHER" id="PTHR11252:SF0">
    <property type="entry name" value="POLYRIBONUCLEOTIDE NUCLEOTIDYLTRANSFERASE 1, MITOCHONDRIAL"/>
    <property type="match status" value="1"/>
</dbReference>
<dbReference type="Pfam" id="PF00013">
    <property type="entry name" value="KH_1"/>
    <property type="match status" value="1"/>
</dbReference>
<evidence type="ECO:0000256" key="4">
    <source>
        <dbReference type="ARBA" id="ARBA00022679"/>
    </source>
</evidence>
<feature type="region of interest" description="Disordered" evidence="10">
    <location>
        <begin position="57"/>
        <end position="90"/>
    </location>
</feature>
<accession>A0A9W6XNB9</accession>